<dbReference type="Pfam" id="PF08282">
    <property type="entry name" value="Hydrolase_3"/>
    <property type="match status" value="1"/>
</dbReference>
<dbReference type="Gene3D" id="3.40.50.1000">
    <property type="entry name" value="HAD superfamily/HAD-like"/>
    <property type="match status" value="1"/>
</dbReference>
<sequence>MIFVMDVDGTICFNGMYIEEPLRKEIKNIATKHQVIFASARPIRDLLPVVRGFEDHTLIGGNGSIISQDNQISVVKSISEDSFNHIKSLIHKYNLQYIVDDSFDYAANVSADNAIFKQLDPSHLANRLTIEDVEKPIKVILVDLDEQLFELVQQELEKYETLLSIHYHHRENNIDITAQNINKYTTLRKIIGELPYVAYGNDVNDYELLKHAEKAYFVGDGNEEMSLTDAEFLDTHAQAIITSLKDY</sequence>
<comment type="caution">
    <text evidence="1">The sequence shown here is derived from an EMBL/GenBank/DDBJ whole genome shotgun (WGS) entry which is preliminary data.</text>
</comment>
<keyword evidence="1" id="KW-0378">Hydrolase</keyword>
<keyword evidence="2" id="KW-1185">Reference proteome</keyword>
<dbReference type="Proteomes" id="UP000242712">
    <property type="component" value="Unassembled WGS sequence"/>
</dbReference>
<dbReference type="Gene3D" id="3.30.1240.10">
    <property type="match status" value="1"/>
</dbReference>
<dbReference type="InterPro" id="IPR006379">
    <property type="entry name" value="HAD-SF_hydro_IIB"/>
</dbReference>
<dbReference type="OrthoDB" id="1650327at2"/>
<proteinExistence type="predicted"/>
<dbReference type="RefSeq" id="WP_103372374.1">
    <property type="nucleotide sequence ID" value="NZ_CBCRVO010000002.1"/>
</dbReference>
<gene>
    <name evidence="1" type="ORF">CD039_11170</name>
</gene>
<dbReference type="InterPro" id="IPR023214">
    <property type="entry name" value="HAD_sf"/>
</dbReference>
<reference evidence="1 2" key="1">
    <citation type="submission" date="2017-08" db="EMBL/GenBank/DDBJ databases">
        <title>Draft genome sequences of 64 type strains of genus Staph aureus.</title>
        <authorList>
            <person name="Cole K."/>
            <person name="Golubchik T."/>
            <person name="Russell J."/>
            <person name="Foster D."/>
            <person name="Llewelyn M."/>
            <person name="Wilson D."/>
            <person name="Crook D."/>
            <person name="Paul J."/>
        </authorList>
    </citation>
    <scope>NUCLEOTIDE SEQUENCE [LARGE SCALE GENOMIC DNA]</scope>
    <source>
        <strain evidence="1 2">DSM 29875</strain>
    </source>
</reference>
<dbReference type="GO" id="GO:0005829">
    <property type="term" value="C:cytosol"/>
    <property type="evidence" value="ECO:0007669"/>
    <property type="project" value="TreeGrafter"/>
</dbReference>
<dbReference type="PANTHER" id="PTHR10000">
    <property type="entry name" value="PHOSPHOSERINE PHOSPHATASE"/>
    <property type="match status" value="1"/>
</dbReference>
<dbReference type="SUPFAM" id="SSF56784">
    <property type="entry name" value="HAD-like"/>
    <property type="match status" value="1"/>
</dbReference>
<accession>A0A2K4FB98</accession>
<dbReference type="AlphaFoldDB" id="A0A2K4FB98"/>
<dbReference type="PANTHER" id="PTHR10000:SF53">
    <property type="entry name" value="5-AMINO-6-(5-PHOSPHO-D-RIBITYLAMINO)URACIL PHOSPHATASE YBJI-RELATED"/>
    <property type="match status" value="1"/>
</dbReference>
<name>A0A2K4FB98_9STAP</name>
<dbReference type="EMBL" id="PPPX01000016">
    <property type="protein sequence ID" value="POA08619.1"/>
    <property type="molecule type" value="Genomic_DNA"/>
</dbReference>
<dbReference type="GeneID" id="98298899"/>
<evidence type="ECO:0000313" key="2">
    <source>
        <dbReference type="Proteomes" id="UP000242712"/>
    </source>
</evidence>
<organism evidence="1 2">
    <name type="scientific">Staphylococcus argensis</name>
    <dbReference type="NCBI Taxonomy" id="1607738"/>
    <lineage>
        <taxon>Bacteria</taxon>
        <taxon>Bacillati</taxon>
        <taxon>Bacillota</taxon>
        <taxon>Bacilli</taxon>
        <taxon>Bacillales</taxon>
        <taxon>Staphylococcaceae</taxon>
        <taxon>Staphylococcus</taxon>
    </lineage>
</organism>
<dbReference type="GO" id="GO:0000287">
    <property type="term" value="F:magnesium ion binding"/>
    <property type="evidence" value="ECO:0007669"/>
    <property type="project" value="TreeGrafter"/>
</dbReference>
<protein>
    <submittedName>
        <fullName evidence="1">Hydrolase</fullName>
    </submittedName>
</protein>
<dbReference type="InterPro" id="IPR036412">
    <property type="entry name" value="HAD-like_sf"/>
</dbReference>
<dbReference type="GO" id="GO:0016791">
    <property type="term" value="F:phosphatase activity"/>
    <property type="evidence" value="ECO:0007669"/>
    <property type="project" value="TreeGrafter"/>
</dbReference>
<evidence type="ECO:0000313" key="1">
    <source>
        <dbReference type="EMBL" id="POA08619.1"/>
    </source>
</evidence>
<dbReference type="NCBIfam" id="TIGR01484">
    <property type="entry name" value="HAD-SF-IIB"/>
    <property type="match status" value="1"/>
</dbReference>